<organism evidence="1">
    <name type="scientific">Solanum chacoense</name>
    <name type="common">Chaco potato</name>
    <dbReference type="NCBI Taxonomy" id="4108"/>
    <lineage>
        <taxon>Eukaryota</taxon>
        <taxon>Viridiplantae</taxon>
        <taxon>Streptophyta</taxon>
        <taxon>Embryophyta</taxon>
        <taxon>Tracheophyta</taxon>
        <taxon>Spermatophyta</taxon>
        <taxon>Magnoliopsida</taxon>
        <taxon>eudicotyledons</taxon>
        <taxon>Gunneridae</taxon>
        <taxon>Pentapetalae</taxon>
        <taxon>asterids</taxon>
        <taxon>lamiids</taxon>
        <taxon>Solanales</taxon>
        <taxon>Solanaceae</taxon>
        <taxon>Solanoideae</taxon>
        <taxon>Solaneae</taxon>
        <taxon>Solanum</taxon>
    </lineage>
</organism>
<proteinExistence type="predicted"/>
<name>A0A0V0HPM0_SOLCH</name>
<reference evidence="1" key="1">
    <citation type="submission" date="2015-12" db="EMBL/GenBank/DDBJ databases">
        <title>Gene expression during late stages of embryo sac development: a critical building block for successful pollen-pistil interactions.</title>
        <authorList>
            <person name="Liu Y."/>
            <person name="Joly V."/>
            <person name="Sabar M."/>
            <person name="Matton D.P."/>
        </authorList>
    </citation>
    <scope>NUCLEOTIDE SEQUENCE</scope>
</reference>
<evidence type="ECO:0000313" key="1">
    <source>
        <dbReference type="EMBL" id="JAP22271.1"/>
    </source>
</evidence>
<sequence>MCSKLTCRRTNTAATTPVTKLVTSTSFEIVYRKALVGVRFACTPTFLDPTCGITLICCCCCCCCCTKLINSKANPLSFSFLICLHSPYNTTQKTT</sequence>
<accession>A0A0V0HPM0</accession>
<protein>
    <submittedName>
        <fullName evidence="1">Putative ovule protein</fullName>
    </submittedName>
</protein>
<dbReference type="AlphaFoldDB" id="A0A0V0HPM0"/>
<dbReference type="EMBL" id="GEDG01016751">
    <property type="protein sequence ID" value="JAP22271.1"/>
    <property type="molecule type" value="Transcribed_RNA"/>
</dbReference>